<keyword evidence="3" id="KW-1185">Reference proteome</keyword>
<dbReference type="Proteomes" id="UP001303222">
    <property type="component" value="Unassembled WGS sequence"/>
</dbReference>
<protein>
    <submittedName>
        <fullName evidence="2">Uncharacterized protein</fullName>
    </submittedName>
</protein>
<dbReference type="EMBL" id="MU859079">
    <property type="protein sequence ID" value="KAK3955204.1"/>
    <property type="molecule type" value="Genomic_DNA"/>
</dbReference>
<gene>
    <name evidence="2" type="ORF">QBC32DRAFT_51816</name>
</gene>
<sequence length="197" mass="22796">MLFRSEFRFSLRLRCAAIFAPTIINRISIQTGKGISYPRGDVVVLGSWRVNLGLCIVLTAWFRCGFFCYILFILLFFPRYRKLEKANGCSSLVSVSSFGSEIRRTVKVSGHWCSRRFVSLDLSRTSFHSHPRQLSSERDLSCQDVISIWALPWTMCRRLVLRGRSIMVTIDHTSCVYCILIKQAVFLFFFPEFIVLL</sequence>
<keyword evidence="1" id="KW-0472">Membrane</keyword>
<evidence type="ECO:0000256" key="1">
    <source>
        <dbReference type="SAM" id="Phobius"/>
    </source>
</evidence>
<feature type="transmembrane region" description="Helical" evidence="1">
    <location>
        <begin position="174"/>
        <end position="196"/>
    </location>
</feature>
<organism evidence="2 3">
    <name type="scientific">Pseudoneurospora amorphoporcata</name>
    <dbReference type="NCBI Taxonomy" id="241081"/>
    <lineage>
        <taxon>Eukaryota</taxon>
        <taxon>Fungi</taxon>
        <taxon>Dikarya</taxon>
        <taxon>Ascomycota</taxon>
        <taxon>Pezizomycotina</taxon>
        <taxon>Sordariomycetes</taxon>
        <taxon>Sordariomycetidae</taxon>
        <taxon>Sordariales</taxon>
        <taxon>Sordariaceae</taxon>
        <taxon>Pseudoneurospora</taxon>
    </lineage>
</organism>
<keyword evidence="1" id="KW-0812">Transmembrane</keyword>
<accession>A0AAN6SJ17</accession>
<evidence type="ECO:0000313" key="2">
    <source>
        <dbReference type="EMBL" id="KAK3955204.1"/>
    </source>
</evidence>
<reference evidence="2" key="1">
    <citation type="journal article" date="2023" name="Mol. Phylogenet. Evol.">
        <title>Genome-scale phylogeny and comparative genomics of the fungal order Sordariales.</title>
        <authorList>
            <person name="Hensen N."/>
            <person name="Bonometti L."/>
            <person name="Westerberg I."/>
            <person name="Brannstrom I.O."/>
            <person name="Guillou S."/>
            <person name="Cros-Aarteil S."/>
            <person name="Calhoun S."/>
            <person name="Haridas S."/>
            <person name="Kuo A."/>
            <person name="Mondo S."/>
            <person name="Pangilinan J."/>
            <person name="Riley R."/>
            <person name="LaButti K."/>
            <person name="Andreopoulos B."/>
            <person name="Lipzen A."/>
            <person name="Chen C."/>
            <person name="Yan M."/>
            <person name="Daum C."/>
            <person name="Ng V."/>
            <person name="Clum A."/>
            <person name="Steindorff A."/>
            <person name="Ohm R.A."/>
            <person name="Martin F."/>
            <person name="Silar P."/>
            <person name="Natvig D.O."/>
            <person name="Lalanne C."/>
            <person name="Gautier V."/>
            <person name="Ament-Velasquez S.L."/>
            <person name="Kruys A."/>
            <person name="Hutchinson M.I."/>
            <person name="Powell A.J."/>
            <person name="Barry K."/>
            <person name="Miller A.N."/>
            <person name="Grigoriev I.V."/>
            <person name="Debuchy R."/>
            <person name="Gladieux P."/>
            <person name="Hiltunen Thoren M."/>
            <person name="Johannesson H."/>
        </authorList>
    </citation>
    <scope>NUCLEOTIDE SEQUENCE</scope>
    <source>
        <strain evidence="2">CBS 626.80</strain>
    </source>
</reference>
<evidence type="ECO:0000313" key="3">
    <source>
        <dbReference type="Proteomes" id="UP001303222"/>
    </source>
</evidence>
<reference evidence="2" key="2">
    <citation type="submission" date="2023-06" db="EMBL/GenBank/DDBJ databases">
        <authorList>
            <consortium name="Lawrence Berkeley National Laboratory"/>
            <person name="Mondo S.J."/>
            <person name="Hensen N."/>
            <person name="Bonometti L."/>
            <person name="Westerberg I."/>
            <person name="Brannstrom I.O."/>
            <person name="Guillou S."/>
            <person name="Cros-Aarteil S."/>
            <person name="Calhoun S."/>
            <person name="Haridas S."/>
            <person name="Kuo A."/>
            <person name="Pangilinan J."/>
            <person name="Riley R."/>
            <person name="Labutti K."/>
            <person name="Andreopoulos B."/>
            <person name="Lipzen A."/>
            <person name="Chen C."/>
            <person name="Yanf M."/>
            <person name="Daum C."/>
            <person name="Ng V."/>
            <person name="Clum A."/>
            <person name="Steindorff A."/>
            <person name="Ohm R."/>
            <person name="Martin F."/>
            <person name="Silar P."/>
            <person name="Natvig D."/>
            <person name="Lalanne C."/>
            <person name="Gautier V."/>
            <person name="Ament-Velasquez S.L."/>
            <person name="Kruys A."/>
            <person name="Hutchinson M.I."/>
            <person name="Powell A.J."/>
            <person name="Barry K."/>
            <person name="Miller A.N."/>
            <person name="Grigoriev I.V."/>
            <person name="Debuchy R."/>
            <person name="Gladieux P."/>
            <person name="Thoren M.H."/>
            <person name="Johannesson H."/>
        </authorList>
    </citation>
    <scope>NUCLEOTIDE SEQUENCE</scope>
    <source>
        <strain evidence="2">CBS 626.80</strain>
    </source>
</reference>
<proteinExistence type="predicted"/>
<keyword evidence="1" id="KW-1133">Transmembrane helix</keyword>
<name>A0AAN6SJ17_9PEZI</name>
<dbReference type="AlphaFoldDB" id="A0AAN6SJ17"/>
<comment type="caution">
    <text evidence="2">The sequence shown here is derived from an EMBL/GenBank/DDBJ whole genome shotgun (WGS) entry which is preliminary data.</text>
</comment>
<feature type="transmembrane region" description="Helical" evidence="1">
    <location>
        <begin position="50"/>
        <end position="77"/>
    </location>
</feature>